<feature type="region of interest" description="Disordered" evidence="5">
    <location>
        <begin position="319"/>
        <end position="346"/>
    </location>
</feature>
<sequence>MDERTRLRTPEKIVFLDRASLQAKVRKPEFPHHWQDYETTDPADIVLRAHNATIIITNKIPLTRTTLSQLPHLKFVAVAATGTDIVDIEACSQMGISVSNVRGYANHSLPEHVFAMILALRRSLNFHRDAIEKGEWTRSKFFCHFSHSMQELAGSNLGLIGYGTLGRSVAALGRAFKMNVLAFDASPFHDNDVAKTSFNGILEKSDVISLHVPLTPSTRNMIGAKELKRMKRNALLINTARGELIDENALSAALQEGIIAGAGIDVLSMEPPPADNALLQLELFNLILTPHVAWASDEAMQALADQLIDNIEAAVSGTPTNLVTPKSTTGGTLTRSTRRRSIGGEL</sequence>
<accession>A0A839UBQ5</accession>
<gene>
    <name evidence="8" type="ORF">FHS21_004934</name>
</gene>
<dbReference type="InterPro" id="IPR006139">
    <property type="entry name" value="D-isomer_2_OHA_DH_cat_dom"/>
</dbReference>
<dbReference type="PROSITE" id="PS00670">
    <property type="entry name" value="D_2_HYDROXYACID_DH_2"/>
    <property type="match status" value="1"/>
</dbReference>
<protein>
    <submittedName>
        <fullName evidence="8">Glycerate dehydrogenase</fullName>
        <ecNumber evidence="8">1.1.1.29</ecNumber>
    </submittedName>
</protein>
<keyword evidence="9" id="KW-1185">Reference proteome</keyword>
<proteinExistence type="inferred from homology"/>
<dbReference type="EMBL" id="JACHXN010000020">
    <property type="protein sequence ID" value="MBB3148486.1"/>
    <property type="molecule type" value="Genomic_DNA"/>
</dbReference>
<comment type="similarity">
    <text evidence="1 4">Belongs to the D-isomer specific 2-hydroxyacid dehydrogenase family.</text>
</comment>
<feature type="domain" description="D-isomer specific 2-hydroxyacid dehydrogenase NAD-binding" evidence="7">
    <location>
        <begin position="114"/>
        <end position="293"/>
    </location>
</feature>
<evidence type="ECO:0000259" key="6">
    <source>
        <dbReference type="Pfam" id="PF00389"/>
    </source>
</evidence>
<organism evidence="8 9">
    <name type="scientific">Phyllobacterium trifolii</name>
    <dbReference type="NCBI Taxonomy" id="300193"/>
    <lineage>
        <taxon>Bacteria</taxon>
        <taxon>Pseudomonadati</taxon>
        <taxon>Pseudomonadota</taxon>
        <taxon>Alphaproteobacteria</taxon>
        <taxon>Hyphomicrobiales</taxon>
        <taxon>Phyllobacteriaceae</taxon>
        <taxon>Phyllobacterium</taxon>
    </lineage>
</organism>
<dbReference type="InterPro" id="IPR006140">
    <property type="entry name" value="D-isomer_DH_NAD-bd"/>
</dbReference>
<feature type="domain" description="D-isomer specific 2-hydroxyacid dehydrogenase catalytic" evidence="6">
    <location>
        <begin position="39"/>
        <end position="323"/>
    </location>
</feature>
<name>A0A839UBQ5_9HYPH</name>
<dbReference type="InterPro" id="IPR050418">
    <property type="entry name" value="D-iso_2-hydroxyacid_DH_PdxB"/>
</dbReference>
<reference evidence="8 9" key="1">
    <citation type="submission" date="2020-08" db="EMBL/GenBank/DDBJ databases">
        <title>Genomic Encyclopedia of Type Strains, Phase III (KMG-III): the genomes of soil and plant-associated and newly described type strains.</title>
        <authorList>
            <person name="Whitman W."/>
        </authorList>
    </citation>
    <scope>NUCLEOTIDE SEQUENCE [LARGE SCALE GENOMIC DNA]</scope>
    <source>
        <strain evidence="8 9">CECT 7015</strain>
    </source>
</reference>
<evidence type="ECO:0000313" key="9">
    <source>
        <dbReference type="Proteomes" id="UP000554520"/>
    </source>
</evidence>
<feature type="compositionally biased region" description="Basic residues" evidence="5">
    <location>
        <begin position="336"/>
        <end position="346"/>
    </location>
</feature>
<dbReference type="Pfam" id="PF02826">
    <property type="entry name" value="2-Hacid_dh_C"/>
    <property type="match status" value="1"/>
</dbReference>
<keyword evidence="3" id="KW-0520">NAD</keyword>
<dbReference type="PANTHER" id="PTHR43761:SF1">
    <property type="entry name" value="D-ISOMER SPECIFIC 2-HYDROXYACID DEHYDROGENASE CATALYTIC DOMAIN-CONTAINING PROTEIN-RELATED"/>
    <property type="match status" value="1"/>
</dbReference>
<evidence type="ECO:0000256" key="4">
    <source>
        <dbReference type="RuleBase" id="RU003719"/>
    </source>
</evidence>
<dbReference type="SUPFAM" id="SSF52283">
    <property type="entry name" value="Formate/glycerate dehydrogenase catalytic domain-like"/>
    <property type="match status" value="1"/>
</dbReference>
<dbReference type="AlphaFoldDB" id="A0A839UBQ5"/>
<dbReference type="Proteomes" id="UP000554520">
    <property type="component" value="Unassembled WGS sequence"/>
</dbReference>
<dbReference type="GO" id="GO:0008465">
    <property type="term" value="F:hydroxypyruvate reductase (NADH) activity"/>
    <property type="evidence" value="ECO:0007669"/>
    <property type="project" value="UniProtKB-EC"/>
</dbReference>
<dbReference type="InterPro" id="IPR036291">
    <property type="entry name" value="NAD(P)-bd_dom_sf"/>
</dbReference>
<dbReference type="InterPro" id="IPR029753">
    <property type="entry name" value="D-isomer_DH_CS"/>
</dbReference>
<dbReference type="GO" id="GO:0047545">
    <property type="term" value="F:(S)-2-hydroxyglutarate dehydrogenase activity"/>
    <property type="evidence" value="ECO:0007669"/>
    <property type="project" value="UniProtKB-ARBA"/>
</dbReference>
<keyword evidence="2 4" id="KW-0560">Oxidoreductase</keyword>
<evidence type="ECO:0000259" key="7">
    <source>
        <dbReference type="Pfam" id="PF02826"/>
    </source>
</evidence>
<dbReference type="SUPFAM" id="SSF51735">
    <property type="entry name" value="NAD(P)-binding Rossmann-fold domains"/>
    <property type="match status" value="1"/>
</dbReference>
<comment type="caution">
    <text evidence="8">The sequence shown here is derived from an EMBL/GenBank/DDBJ whole genome shotgun (WGS) entry which is preliminary data.</text>
</comment>
<dbReference type="PANTHER" id="PTHR43761">
    <property type="entry name" value="D-ISOMER SPECIFIC 2-HYDROXYACID DEHYDROGENASE FAMILY PROTEIN (AFU_ORTHOLOGUE AFUA_1G13630)"/>
    <property type="match status" value="1"/>
</dbReference>
<dbReference type="CDD" id="cd12162">
    <property type="entry name" value="2-Hacid_dh_4"/>
    <property type="match status" value="1"/>
</dbReference>
<dbReference type="PROSITE" id="PS00671">
    <property type="entry name" value="D_2_HYDROXYACID_DH_3"/>
    <property type="match status" value="1"/>
</dbReference>
<dbReference type="GO" id="GO:0006564">
    <property type="term" value="P:L-serine biosynthetic process"/>
    <property type="evidence" value="ECO:0007669"/>
    <property type="project" value="UniProtKB-ARBA"/>
</dbReference>
<dbReference type="EC" id="1.1.1.29" evidence="8"/>
<evidence type="ECO:0000256" key="1">
    <source>
        <dbReference type="ARBA" id="ARBA00005854"/>
    </source>
</evidence>
<evidence type="ECO:0000256" key="5">
    <source>
        <dbReference type="SAM" id="MobiDB-lite"/>
    </source>
</evidence>
<evidence type="ECO:0000313" key="8">
    <source>
        <dbReference type="EMBL" id="MBB3148486.1"/>
    </source>
</evidence>
<dbReference type="GO" id="GO:0051287">
    <property type="term" value="F:NAD binding"/>
    <property type="evidence" value="ECO:0007669"/>
    <property type="project" value="InterPro"/>
</dbReference>
<dbReference type="FunFam" id="3.40.50.720:FF:000041">
    <property type="entry name" value="D-3-phosphoglycerate dehydrogenase"/>
    <property type="match status" value="1"/>
</dbReference>
<evidence type="ECO:0000256" key="2">
    <source>
        <dbReference type="ARBA" id="ARBA00023002"/>
    </source>
</evidence>
<dbReference type="Pfam" id="PF00389">
    <property type="entry name" value="2-Hacid_dh"/>
    <property type="match status" value="1"/>
</dbReference>
<evidence type="ECO:0000256" key="3">
    <source>
        <dbReference type="ARBA" id="ARBA00023027"/>
    </source>
</evidence>
<dbReference type="GO" id="GO:0004617">
    <property type="term" value="F:phosphoglycerate dehydrogenase activity"/>
    <property type="evidence" value="ECO:0007669"/>
    <property type="project" value="UniProtKB-ARBA"/>
</dbReference>
<dbReference type="Gene3D" id="3.40.50.720">
    <property type="entry name" value="NAD(P)-binding Rossmann-like Domain"/>
    <property type="match status" value="2"/>
</dbReference>